<accession>A0ACA9SU04</accession>
<reference evidence="1" key="1">
    <citation type="submission" date="2021-06" db="EMBL/GenBank/DDBJ databases">
        <authorList>
            <person name="Kallberg Y."/>
            <person name="Tangrot J."/>
            <person name="Rosling A."/>
        </authorList>
    </citation>
    <scope>NUCLEOTIDE SEQUENCE</scope>
    <source>
        <strain evidence="1">MA461A</strain>
    </source>
</reference>
<gene>
    <name evidence="1" type="ORF">RPERSI_LOCUS34492</name>
</gene>
<sequence>ISLIRSAARKTHKLTNKQLKLAIQSRLMENKKQYSAKAVSMATQICGIGEMSYRSAIACTKKVIEWLIDEEPDKWFSVSTLVGWHQDISDIHLIQQCSIVENSKWFTFGIMADESTRGDNKVFVICFMYWDLITNEPKVTLLELEDLAQCSGISVARTVIDS</sequence>
<dbReference type="Proteomes" id="UP000789920">
    <property type="component" value="Unassembled WGS sequence"/>
</dbReference>
<proteinExistence type="predicted"/>
<organism evidence="1 2">
    <name type="scientific">Racocetra persica</name>
    <dbReference type="NCBI Taxonomy" id="160502"/>
    <lineage>
        <taxon>Eukaryota</taxon>
        <taxon>Fungi</taxon>
        <taxon>Fungi incertae sedis</taxon>
        <taxon>Mucoromycota</taxon>
        <taxon>Glomeromycotina</taxon>
        <taxon>Glomeromycetes</taxon>
        <taxon>Diversisporales</taxon>
        <taxon>Gigasporaceae</taxon>
        <taxon>Racocetra</taxon>
    </lineage>
</organism>
<feature type="non-terminal residue" evidence="1">
    <location>
        <position position="1"/>
    </location>
</feature>
<keyword evidence="2" id="KW-1185">Reference proteome</keyword>
<dbReference type="EMBL" id="CAJVQC010154464">
    <property type="protein sequence ID" value="CAG8847139.1"/>
    <property type="molecule type" value="Genomic_DNA"/>
</dbReference>
<evidence type="ECO:0000313" key="1">
    <source>
        <dbReference type="EMBL" id="CAG8847139.1"/>
    </source>
</evidence>
<protein>
    <submittedName>
        <fullName evidence="1">13825_t:CDS:1</fullName>
    </submittedName>
</protein>
<evidence type="ECO:0000313" key="2">
    <source>
        <dbReference type="Proteomes" id="UP000789920"/>
    </source>
</evidence>
<comment type="caution">
    <text evidence="1">The sequence shown here is derived from an EMBL/GenBank/DDBJ whole genome shotgun (WGS) entry which is preliminary data.</text>
</comment>
<feature type="non-terminal residue" evidence="1">
    <location>
        <position position="162"/>
    </location>
</feature>
<name>A0ACA9SU04_9GLOM</name>